<reference evidence="4 5" key="2">
    <citation type="journal article" date="2011" name="Stand. Genomic Sci.">
        <title>Complete genome sequence of Paludibacter propionicigenes type strain (WB4).</title>
        <authorList>
            <person name="Gronow S."/>
            <person name="Munk C."/>
            <person name="Lapidus A."/>
            <person name="Nolan M."/>
            <person name="Lucas S."/>
            <person name="Hammon N."/>
            <person name="Deshpande S."/>
            <person name="Cheng J.F."/>
            <person name="Tapia R."/>
            <person name="Han C."/>
            <person name="Goodwin L."/>
            <person name="Pitluck S."/>
            <person name="Liolios K."/>
            <person name="Ivanova N."/>
            <person name="Mavromatis K."/>
            <person name="Mikhailova N."/>
            <person name="Pati A."/>
            <person name="Chen A."/>
            <person name="Palaniappan K."/>
            <person name="Land M."/>
            <person name="Hauser L."/>
            <person name="Chang Y.J."/>
            <person name="Jeffries C.D."/>
            <person name="Brambilla E."/>
            <person name="Rohde M."/>
            <person name="Goker M."/>
            <person name="Detter J.C."/>
            <person name="Woyke T."/>
            <person name="Bristow J."/>
            <person name="Eisen J.A."/>
            <person name="Markowitz V."/>
            <person name="Hugenholtz P."/>
            <person name="Kyrpides N.C."/>
            <person name="Klenk H.P."/>
        </authorList>
    </citation>
    <scope>NUCLEOTIDE SEQUENCE [LARGE SCALE GENOMIC DNA]</scope>
    <source>
        <strain evidence="5">DSM 17365 / JCM 13257 / WB4</strain>
    </source>
</reference>
<feature type="domain" description="Outer membrane protein beta-barrel" evidence="3">
    <location>
        <begin position="476"/>
        <end position="817"/>
    </location>
</feature>
<evidence type="ECO:0000256" key="1">
    <source>
        <dbReference type="SAM" id="MobiDB-lite"/>
    </source>
</evidence>
<evidence type="ECO:0000313" key="5">
    <source>
        <dbReference type="Proteomes" id="UP000008718"/>
    </source>
</evidence>
<feature type="compositionally biased region" description="Gly residues" evidence="1">
    <location>
        <begin position="317"/>
        <end position="337"/>
    </location>
</feature>
<organism evidence="4 5">
    <name type="scientific">Paludibacter propionicigenes (strain DSM 17365 / JCM 13257 / WB4)</name>
    <dbReference type="NCBI Taxonomy" id="694427"/>
    <lineage>
        <taxon>Bacteria</taxon>
        <taxon>Pseudomonadati</taxon>
        <taxon>Bacteroidota</taxon>
        <taxon>Bacteroidia</taxon>
        <taxon>Bacteroidales</taxon>
        <taxon>Paludibacteraceae</taxon>
        <taxon>Paludibacter</taxon>
    </lineage>
</organism>
<sequence length="1009" mass="111603">MNKKIYTFFILSCVTFALFGQRTSGNAQSSTANRVASVTIRAVVADSVDNQLIEFSSVRLFNAKTNQLIQGGTTNQNGLIELKNVKTGNYYLIFSFTGYNSKRVEIKEQQFRRTTLNLGTIKLGEANKKLDEVTVNGKMPELVIKEDTMEYNAAAFKTPDGAVVEDLIKRLPGMEVDADGKITTAAGKQITKVRVNGKDFFGNDPKMATKNLTADMVDKVQVIDKKSDMAILTGVDDDEPETIINLTIKKGMMKGWMGNINAGIGQIIDNKNNEDSRYVASGMLNRFTDTEQYSLIGNTNNINERASTDRGNNVMSGRGGAGGGGGGNSGGGGSTSGGNGITSSSLIGFNMAKEVNKKLKIGANISYNYGDTYTKSNSFRENIFTDSVSYRRSNSTSRSISNNFSIGGKMEYQMDSLTTIIFTPTISFNKSSSSSDSYQKSMAGDADSTAVNESKSSSTLHPKGTNLGLQLDVSRKLSAKGRRLSFSGTLNMSESDGVGTNNSTNKFYLSPDKSTVYNQQNANTANRNSYGMRITYVEPIAKNYFIDLLYNVQFNNTVNERETYDFDPITEEYVDLNANYSRSSSVHSVSQNIRANLRVVQPKYSYNIGVSISPSYTDNVGYIKDWFGQGQDSIYNKPTPRKTVNYAPQFEFTYRFNNDKTLRQFLRMRYNGRTNQPSITQLDPSEDVTNPLNIRSGNPDLLPSFDHNISLEYNSNKRTTQSSFSATLTHKFEQNSIINYTTYERGTGVQYTHPVNENGTWSSQADILFTQPLDKKMRFNLNLRTGAGYSNQVGFTLLNKQSERNVTHTATLSPNLSISYKNNWFYGQFRGQVRYSSSNYTMTGLSPRQSTTYHVSYNTQLTFPWSVSLSSDVTYTANRGYSAGYNQNEVLWNAQLSKSFLRNNAGLIRLQLNDILHQRLNMSRSVTTNSVTDTQYTALTSYYMATFTYRFNNAGNRRGAGNRSRMGGMNDNADPSNPDSFSPANGGGTRGGFRGGNFGGGGGGNRIGR</sequence>
<feature type="chain" id="PRO_5003189242" description="Outer membrane protein beta-barrel domain-containing protein" evidence="2">
    <location>
        <begin position="20"/>
        <end position="1009"/>
    </location>
</feature>
<evidence type="ECO:0000313" key="4">
    <source>
        <dbReference type="EMBL" id="ADQ80744.1"/>
    </source>
</evidence>
<keyword evidence="2" id="KW-0732">Signal</keyword>
<gene>
    <name evidence="4" type="ordered locus">Palpr_2612</name>
</gene>
<dbReference type="RefSeq" id="WP_013446113.1">
    <property type="nucleotide sequence ID" value="NC_014734.1"/>
</dbReference>
<feature type="region of interest" description="Disordered" evidence="1">
    <location>
        <begin position="429"/>
        <end position="466"/>
    </location>
</feature>
<dbReference type="EMBL" id="CP002345">
    <property type="protein sequence ID" value="ADQ80744.1"/>
    <property type="molecule type" value="Genomic_DNA"/>
</dbReference>
<dbReference type="SUPFAM" id="SSF56935">
    <property type="entry name" value="Porins"/>
    <property type="match status" value="1"/>
</dbReference>
<keyword evidence="5" id="KW-1185">Reference proteome</keyword>
<accession>E4T7Q0</accession>
<feature type="region of interest" description="Disordered" evidence="1">
    <location>
        <begin position="954"/>
        <end position="1009"/>
    </location>
</feature>
<dbReference type="STRING" id="694427.Palpr_2612"/>
<proteinExistence type="predicted"/>
<dbReference type="eggNOG" id="COG4206">
    <property type="taxonomic scope" value="Bacteria"/>
</dbReference>
<feature type="compositionally biased region" description="Polar residues" evidence="1">
    <location>
        <begin position="449"/>
        <end position="460"/>
    </location>
</feature>
<feature type="compositionally biased region" description="Polar residues" evidence="1">
    <location>
        <begin position="973"/>
        <end position="983"/>
    </location>
</feature>
<feature type="compositionally biased region" description="Gly residues" evidence="1">
    <location>
        <begin position="985"/>
        <end position="1009"/>
    </location>
</feature>
<dbReference type="InterPro" id="IPR041700">
    <property type="entry name" value="OMP_b-brl_3"/>
</dbReference>
<feature type="signal peptide" evidence="2">
    <location>
        <begin position="1"/>
        <end position="19"/>
    </location>
</feature>
<dbReference type="Pfam" id="PF14905">
    <property type="entry name" value="OMP_b-brl_3"/>
    <property type="match status" value="1"/>
</dbReference>
<feature type="region of interest" description="Disordered" evidence="1">
    <location>
        <begin position="302"/>
        <end position="337"/>
    </location>
</feature>
<dbReference type="Proteomes" id="UP000008718">
    <property type="component" value="Chromosome"/>
</dbReference>
<feature type="compositionally biased region" description="Low complexity" evidence="1">
    <location>
        <begin position="429"/>
        <end position="441"/>
    </location>
</feature>
<feature type="compositionally biased region" description="Polar residues" evidence="1">
    <location>
        <begin position="302"/>
        <end position="315"/>
    </location>
</feature>
<dbReference type="AlphaFoldDB" id="E4T7Q0"/>
<protein>
    <recommendedName>
        <fullName evidence="3">Outer membrane protein beta-barrel domain-containing protein</fullName>
    </recommendedName>
</protein>
<feature type="compositionally biased region" description="Low complexity" evidence="1">
    <location>
        <begin position="954"/>
        <end position="970"/>
    </location>
</feature>
<evidence type="ECO:0000259" key="3">
    <source>
        <dbReference type="Pfam" id="PF14905"/>
    </source>
</evidence>
<dbReference type="KEGG" id="ppn:Palpr_2612"/>
<evidence type="ECO:0000256" key="2">
    <source>
        <dbReference type="SAM" id="SignalP"/>
    </source>
</evidence>
<dbReference type="SUPFAM" id="SSF49478">
    <property type="entry name" value="Cna protein B-type domain"/>
    <property type="match status" value="1"/>
</dbReference>
<reference key="1">
    <citation type="submission" date="2010-11" db="EMBL/GenBank/DDBJ databases">
        <title>The complete genome of Paludibacter propionicigenes DSM 17365.</title>
        <authorList>
            <consortium name="US DOE Joint Genome Institute (JGI-PGF)"/>
            <person name="Lucas S."/>
            <person name="Copeland A."/>
            <person name="Lapidus A."/>
            <person name="Bruce D."/>
            <person name="Goodwin L."/>
            <person name="Pitluck S."/>
            <person name="Kyrpides N."/>
            <person name="Mavromatis K."/>
            <person name="Ivanova N."/>
            <person name="Munk A.C."/>
            <person name="Brettin T."/>
            <person name="Detter J.C."/>
            <person name="Han C."/>
            <person name="Tapia R."/>
            <person name="Land M."/>
            <person name="Hauser L."/>
            <person name="Markowitz V."/>
            <person name="Cheng J.-F."/>
            <person name="Hugenholtz P."/>
            <person name="Woyke T."/>
            <person name="Wu D."/>
            <person name="Gronow S."/>
            <person name="Wellnitz S."/>
            <person name="Brambilla E."/>
            <person name="Klenk H.-P."/>
            <person name="Eisen J.A."/>
        </authorList>
    </citation>
    <scope>NUCLEOTIDE SEQUENCE</scope>
    <source>
        <strain>WB4</strain>
    </source>
</reference>
<name>E4T7Q0_PALPW</name>
<dbReference type="HOGENOM" id="CLU_012729_0_1_10"/>